<feature type="domain" description="CusB-like beta-barrel" evidence="3">
    <location>
        <begin position="238"/>
        <end position="323"/>
    </location>
</feature>
<evidence type="ECO:0000259" key="2">
    <source>
        <dbReference type="Pfam" id="PF25881"/>
    </source>
</evidence>
<dbReference type="AlphaFoldDB" id="A0A1B6NVD1"/>
<evidence type="ECO:0000259" key="3">
    <source>
        <dbReference type="Pfam" id="PF25954"/>
    </source>
</evidence>
<dbReference type="Gene3D" id="2.40.30.170">
    <property type="match status" value="1"/>
</dbReference>
<dbReference type="SUPFAM" id="SSF111369">
    <property type="entry name" value="HlyD-like secretion proteins"/>
    <property type="match status" value="2"/>
</dbReference>
<dbReference type="PANTHER" id="PTHR30438">
    <property type="entry name" value="36 KDA ANTIGEN-RELATED"/>
    <property type="match status" value="1"/>
</dbReference>
<proteinExistence type="predicted"/>
<sequence length="325" mass="35213">MPTRKLIAISVIIAVAVIGFAIKTMTNSDTLLIQGEVEATRIDLTPRVSGRVSEVLVDFGDKVEKAQVVVRLESPQLSSALSAAKAALSVAEANRDLTYSTRPETIAARKAQLEKANTDVVLAQKVYDRVANLRDSAITSAQNLDEASNSLDSALRTKEAAEANLMLAENGSSKEQKAVAQAQVEQAVATVKQMEADIAELTIESPIDGEVTARMAELGKNFSAGSPLISVVDINNAWFTFHIREDYLSGLKVDDQLSVRVPALRDKTFKAKVTAINALGSYANWRATKATGDFDLRTFSIRLTPLERDPQLRPGMSALINLERD</sequence>
<evidence type="ECO:0000256" key="1">
    <source>
        <dbReference type="SAM" id="Coils"/>
    </source>
</evidence>
<dbReference type="Pfam" id="PF25954">
    <property type="entry name" value="Beta-barrel_RND_2"/>
    <property type="match status" value="1"/>
</dbReference>
<dbReference type="GO" id="GO:0005886">
    <property type="term" value="C:plasma membrane"/>
    <property type="evidence" value="ECO:0007669"/>
    <property type="project" value="TreeGrafter"/>
</dbReference>
<dbReference type="PANTHER" id="PTHR30438:SF2">
    <property type="entry name" value="MEMBRANE PROTEIN"/>
    <property type="match status" value="1"/>
</dbReference>
<feature type="domain" description="YbhG-like alpha-helical hairpin" evidence="2">
    <location>
        <begin position="78"/>
        <end position="199"/>
    </location>
</feature>
<feature type="coiled-coil region" evidence="1">
    <location>
        <begin position="144"/>
        <end position="204"/>
    </location>
</feature>
<name>A0A1B6NVD1_9ZZZZ</name>
<keyword evidence="1" id="KW-0175">Coiled coil</keyword>
<dbReference type="Pfam" id="PF25881">
    <property type="entry name" value="HH_YBHG"/>
    <property type="match status" value="1"/>
</dbReference>
<protein>
    <submittedName>
        <fullName evidence="4">Secretion protein HlyD family protein</fullName>
    </submittedName>
</protein>
<dbReference type="Gene3D" id="2.40.50.100">
    <property type="match status" value="1"/>
</dbReference>
<dbReference type="InterPro" id="IPR059052">
    <property type="entry name" value="HH_YbhG-like"/>
</dbReference>
<gene>
    <name evidence="4" type="ORF">MGSAQ_001221</name>
</gene>
<comment type="caution">
    <text evidence="4">The sequence shown here is derived from an EMBL/GenBank/DDBJ whole genome shotgun (WGS) entry which is preliminary data.</text>
</comment>
<evidence type="ECO:0000313" key="4">
    <source>
        <dbReference type="EMBL" id="KTF07281.1"/>
    </source>
</evidence>
<dbReference type="Gene3D" id="1.10.287.470">
    <property type="entry name" value="Helix hairpin bin"/>
    <property type="match status" value="1"/>
</dbReference>
<reference evidence="4" key="1">
    <citation type="submission" date="2013-11" db="EMBL/GenBank/DDBJ databases">
        <title>Microbial diversity, functional groups and degradation webs in Northern and Southern Mediterranean and Red Sea marine crude oil polluted sites.</title>
        <authorList>
            <person name="Daffonchio D."/>
            <person name="Mapelli F."/>
            <person name="Ferrer M."/>
            <person name="Richter M."/>
            <person name="Cherif A."/>
            <person name="Malkawi H.I."/>
            <person name="Yakimov M.M."/>
            <person name="Abdel-Fattah Y.R."/>
            <person name="Blaghen M."/>
            <person name="Golyshin P.N."/>
            <person name="Kalogerakis N."/>
            <person name="Boon N."/>
            <person name="Magagnini M."/>
            <person name="Fava F."/>
        </authorList>
    </citation>
    <scope>NUCLEOTIDE SEQUENCE</scope>
</reference>
<dbReference type="EMBL" id="AYSL01000645">
    <property type="protein sequence ID" value="KTF07281.1"/>
    <property type="molecule type" value="Genomic_DNA"/>
</dbReference>
<organism evidence="4">
    <name type="scientific">marine sediment metagenome</name>
    <dbReference type="NCBI Taxonomy" id="412755"/>
    <lineage>
        <taxon>unclassified sequences</taxon>
        <taxon>metagenomes</taxon>
        <taxon>ecological metagenomes</taxon>
    </lineage>
</organism>
<accession>A0A1B6NVD1</accession>
<dbReference type="InterPro" id="IPR058792">
    <property type="entry name" value="Beta-barrel_RND_2"/>
</dbReference>